<dbReference type="EMBL" id="QRDC01000004">
    <property type="protein sequence ID" value="KAA1279484.1"/>
    <property type="molecule type" value="Genomic_DNA"/>
</dbReference>
<keyword evidence="1" id="KW-0732">Signal</keyword>
<gene>
    <name evidence="2" type="ORF">DXF85_06035</name>
</gene>
<feature type="signal peptide" evidence="1">
    <location>
        <begin position="1"/>
        <end position="25"/>
    </location>
</feature>
<sequence length="106" mass="12012">MSTLLKRILSTSLCVTSFFMFPATAQQITPGGIIHFRGAIVESPCEVNSQQQQIEVSCIRDGKLRNSRYNTQQIAMAPESLQQIASMRMQYLNEQKNLAILNIEYK</sequence>
<dbReference type="RefSeq" id="WP_149691498.1">
    <property type="nucleotide sequence ID" value="NZ_QRDC01000004.1"/>
</dbReference>
<reference evidence="2 3" key="1">
    <citation type="submission" date="2018-08" db="EMBL/GenBank/DDBJ databases">
        <title>Complete genomic analysis of a Citrobacter pasteurii isolated from cockles (Cerastoderma edule) containing a new chromosomic qnrB allele.</title>
        <authorList>
            <person name="Rodrigues A."/>
            <person name="Baptista T."/>
            <person name="Quesada A."/>
            <person name="Campos M.J."/>
        </authorList>
    </citation>
    <scope>NUCLEOTIDE SEQUENCE [LARGE SCALE GENOMIC DNA]</scope>
    <source>
        <strain evidence="2 3">BA18</strain>
    </source>
</reference>
<evidence type="ECO:0000313" key="2">
    <source>
        <dbReference type="EMBL" id="KAA1279484.1"/>
    </source>
</evidence>
<dbReference type="Proteomes" id="UP000468420">
    <property type="component" value="Unassembled WGS sequence"/>
</dbReference>
<accession>A0A6N6KAX2</accession>
<name>A0A6N6KAX2_9ENTR</name>
<proteinExistence type="predicted"/>
<evidence type="ECO:0000313" key="3">
    <source>
        <dbReference type="Proteomes" id="UP000468420"/>
    </source>
</evidence>
<feature type="chain" id="PRO_5026712628" evidence="1">
    <location>
        <begin position="26"/>
        <end position="106"/>
    </location>
</feature>
<evidence type="ECO:0000256" key="1">
    <source>
        <dbReference type="SAM" id="SignalP"/>
    </source>
</evidence>
<organism evidence="2 3">
    <name type="scientific">Citrobacter pasteurii</name>
    <dbReference type="NCBI Taxonomy" id="1563222"/>
    <lineage>
        <taxon>Bacteria</taxon>
        <taxon>Pseudomonadati</taxon>
        <taxon>Pseudomonadota</taxon>
        <taxon>Gammaproteobacteria</taxon>
        <taxon>Enterobacterales</taxon>
        <taxon>Enterobacteriaceae</taxon>
        <taxon>Citrobacter</taxon>
    </lineage>
</organism>
<comment type="caution">
    <text evidence="2">The sequence shown here is derived from an EMBL/GenBank/DDBJ whole genome shotgun (WGS) entry which is preliminary data.</text>
</comment>
<dbReference type="AlphaFoldDB" id="A0A6N6KAX2"/>
<protein>
    <submittedName>
        <fullName evidence="2">Type 1 fimbrial protein</fullName>
    </submittedName>
</protein>